<name>A0A918JFE0_9ALTE</name>
<dbReference type="RefSeq" id="WP_189403843.1">
    <property type="nucleotide sequence ID" value="NZ_BMXP01000002.1"/>
</dbReference>
<dbReference type="AlphaFoldDB" id="A0A918JFE0"/>
<protein>
    <submittedName>
        <fullName evidence="4">Aminoacyl-tRNA hydrolase</fullName>
    </submittedName>
</protein>
<reference evidence="4" key="1">
    <citation type="journal article" date="2014" name="Int. J. Syst. Evol. Microbiol.">
        <title>Complete genome sequence of Corynebacterium casei LMG S-19264T (=DSM 44701T), isolated from a smear-ripened cheese.</title>
        <authorList>
            <consortium name="US DOE Joint Genome Institute (JGI-PGF)"/>
            <person name="Walter F."/>
            <person name="Albersmeier A."/>
            <person name="Kalinowski J."/>
            <person name="Ruckert C."/>
        </authorList>
    </citation>
    <scope>NUCLEOTIDE SEQUENCE</scope>
    <source>
        <strain evidence="4">KCTC 22164</strain>
    </source>
</reference>
<dbReference type="PANTHER" id="PTHR47814">
    <property type="entry name" value="PEPTIDYL-TRNA HYDROLASE ARFB"/>
    <property type="match status" value="1"/>
</dbReference>
<evidence type="ECO:0000259" key="3">
    <source>
        <dbReference type="PROSITE" id="PS00745"/>
    </source>
</evidence>
<comment type="caution">
    <text evidence="4">The sequence shown here is derived from an EMBL/GenBank/DDBJ whole genome shotgun (WGS) entry which is preliminary data.</text>
</comment>
<dbReference type="PROSITE" id="PS00745">
    <property type="entry name" value="RF_PROK_I"/>
    <property type="match status" value="1"/>
</dbReference>
<feature type="compositionally biased region" description="Basic residues" evidence="2">
    <location>
        <begin position="101"/>
        <end position="137"/>
    </location>
</feature>
<dbReference type="Gene3D" id="3.30.160.20">
    <property type="match status" value="1"/>
</dbReference>
<feature type="domain" description="Prokaryotic-type class I peptide chain release factors" evidence="3">
    <location>
        <begin position="21"/>
        <end position="37"/>
    </location>
</feature>
<reference evidence="4" key="2">
    <citation type="submission" date="2020-09" db="EMBL/GenBank/DDBJ databases">
        <authorList>
            <person name="Sun Q."/>
            <person name="Kim S."/>
        </authorList>
    </citation>
    <scope>NUCLEOTIDE SEQUENCE</scope>
    <source>
        <strain evidence="4">KCTC 22164</strain>
    </source>
</reference>
<evidence type="ECO:0000256" key="2">
    <source>
        <dbReference type="SAM" id="MobiDB-lite"/>
    </source>
</evidence>
<dbReference type="GO" id="GO:0004045">
    <property type="term" value="F:peptidyl-tRNA hydrolase activity"/>
    <property type="evidence" value="ECO:0007669"/>
    <property type="project" value="TreeGrafter"/>
</dbReference>
<dbReference type="Proteomes" id="UP000631300">
    <property type="component" value="Unassembled WGS sequence"/>
</dbReference>
<dbReference type="InterPro" id="IPR045853">
    <property type="entry name" value="Pep_chain_release_fac_I_sf"/>
</dbReference>
<gene>
    <name evidence="4" type="ORF">GCM10007391_08270</name>
</gene>
<sequence>MITITRSVHIADAEVEMHAVRAQGAGGQNVNKVNSAIHLRFDVHASSLPEHLKERLLARQDNRLTDDGTFVLKAQRFRTQEQNRIDAIERLQAWLAGATRTQKKRKPTRVPKGARRRRKEAKKKQSQTKALRKKVDF</sequence>
<keyword evidence="5" id="KW-1185">Reference proteome</keyword>
<organism evidence="4 5">
    <name type="scientific">Alteromonas halophila</name>
    <dbReference type="NCBI Taxonomy" id="516698"/>
    <lineage>
        <taxon>Bacteria</taxon>
        <taxon>Pseudomonadati</taxon>
        <taxon>Pseudomonadota</taxon>
        <taxon>Gammaproteobacteria</taxon>
        <taxon>Alteromonadales</taxon>
        <taxon>Alteromonadaceae</taxon>
        <taxon>Alteromonas/Salinimonas group</taxon>
        <taxon>Alteromonas</taxon>
    </lineage>
</organism>
<keyword evidence="4" id="KW-0378">Hydrolase</keyword>
<dbReference type="GO" id="GO:0003747">
    <property type="term" value="F:translation release factor activity"/>
    <property type="evidence" value="ECO:0007669"/>
    <property type="project" value="InterPro"/>
</dbReference>
<comment type="similarity">
    <text evidence="1">Belongs to the prokaryotic/mitochondrial release factor family.</text>
</comment>
<accession>A0A918JFE0</accession>
<evidence type="ECO:0000313" key="4">
    <source>
        <dbReference type="EMBL" id="GGW78061.1"/>
    </source>
</evidence>
<feature type="region of interest" description="Disordered" evidence="2">
    <location>
        <begin position="98"/>
        <end position="137"/>
    </location>
</feature>
<dbReference type="GO" id="GO:0043022">
    <property type="term" value="F:ribosome binding"/>
    <property type="evidence" value="ECO:0007669"/>
    <property type="project" value="TreeGrafter"/>
</dbReference>
<dbReference type="InterPro" id="IPR000352">
    <property type="entry name" value="Pep_chain_release_fac_I"/>
</dbReference>
<dbReference type="Pfam" id="PF00472">
    <property type="entry name" value="RF-1"/>
    <property type="match status" value="1"/>
</dbReference>
<dbReference type="PANTHER" id="PTHR47814:SF1">
    <property type="entry name" value="PEPTIDYL-TRNA HYDROLASE ARFB"/>
    <property type="match status" value="1"/>
</dbReference>
<evidence type="ECO:0000256" key="1">
    <source>
        <dbReference type="ARBA" id="ARBA00010835"/>
    </source>
</evidence>
<dbReference type="EMBL" id="BMXP01000002">
    <property type="protein sequence ID" value="GGW78061.1"/>
    <property type="molecule type" value="Genomic_DNA"/>
</dbReference>
<evidence type="ECO:0000313" key="5">
    <source>
        <dbReference type="Proteomes" id="UP000631300"/>
    </source>
</evidence>
<dbReference type="GO" id="GO:0072344">
    <property type="term" value="P:rescue of stalled ribosome"/>
    <property type="evidence" value="ECO:0007669"/>
    <property type="project" value="TreeGrafter"/>
</dbReference>
<dbReference type="NCBIfam" id="NF006718">
    <property type="entry name" value="PRK09256.1"/>
    <property type="match status" value="1"/>
</dbReference>
<dbReference type="SUPFAM" id="SSF75620">
    <property type="entry name" value="Release factor"/>
    <property type="match status" value="1"/>
</dbReference>
<proteinExistence type="inferred from homology"/>